<reference evidence="2" key="1">
    <citation type="submission" date="2022-12" db="EMBL/GenBank/DDBJ databases">
        <authorList>
            <person name="Petersen C."/>
        </authorList>
    </citation>
    <scope>NUCLEOTIDE SEQUENCE</scope>
    <source>
        <strain evidence="2">IBT 29495</strain>
    </source>
</reference>
<dbReference type="SUPFAM" id="SSF158745">
    <property type="entry name" value="LanC-like"/>
    <property type="match status" value="1"/>
</dbReference>
<dbReference type="InterPro" id="IPR007822">
    <property type="entry name" value="LANC-like"/>
</dbReference>
<protein>
    <recommendedName>
        <fullName evidence="4">Lanthionine synthetase C family protein</fullName>
    </recommendedName>
</protein>
<evidence type="ECO:0008006" key="4">
    <source>
        <dbReference type="Google" id="ProtNLM"/>
    </source>
</evidence>
<accession>A0A9X0CA82</accession>
<dbReference type="PANTHER" id="PTHR12736">
    <property type="entry name" value="LANC-LIKE PROTEIN"/>
    <property type="match status" value="1"/>
</dbReference>
<dbReference type="PANTHER" id="PTHR12736:SF7">
    <property type="entry name" value="LANC-LIKE PROTEIN 3"/>
    <property type="match status" value="1"/>
</dbReference>
<comment type="caution">
    <text evidence="2">The sequence shown here is derived from an EMBL/GenBank/DDBJ whole genome shotgun (WGS) entry which is preliminary data.</text>
</comment>
<dbReference type="GO" id="GO:0046872">
    <property type="term" value="F:metal ion binding"/>
    <property type="evidence" value="ECO:0007669"/>
    <property type="project" value="UniProtKB-KW"/>
</dbReference>
<dbReference type="GO" id="GO:0031179">
    <property type="term" value="P:peptide modification"/>
    <property type="evidence" value="ECO:0007669"/>
    <property type="project" value="InterPro"/>
</dbReference>
<evidence type="ECO:0000313" key="3">
    <source>
        <dbReference type="Proteomes" id="UP001149954"/>
    </source>
</evidence>
<dbReference type="SMART" id="SM01260">
    <property type="entry name" value="LANC_like"/>
    <property type="match status" value="1"/>
</dbReference>
<dbReference type="Gene3D" id="1.50.10.10">
    <property type="match status" value="1"/>
</dbReference>
<gene>
    <name evidence="2" type="ORF">N7463_004223</name>
</gene>
<dbReference type="CDD" id="cd04794">
    <property type="entry name" value="euk_LANCL"/>
    <property type="match status" value="1"/>
</dbReference>
<feature type="binding site" evidence="1">
    <location>
        <position position="369"/>
    </location>
    <ligand>
        <name>Zn(2+)</name>
        <dbReference type="ChEBI" id="CHEBI:29105"/>
    </ligand>
</feature>
<dbReference type="Proteomes" id="UP001149954">
    <property type="component" value="Unassembled WGS sequence"/>
</dbReference>
<dbReference type="Pfam" id="PF05147">
    <property type="entry name" value="LANC_like"/>
    <property type="match status" value="1"/>
</dbReference>
<dbReference type="AlphaFoldDB" id="A0A9X0CA82"/>
<name>A0A9X0CA82_9EURO</name>
<dbReference type="GO" id="GO:0005886">
    <property type="term" value="C:plasma membrane"/>
    <property type="evidence" value="ECO:0007669"/>
    <property type="project" value="TreeGrafter"/>
</dbReference>
<dbReference type="EMBL" id="JAPWDS010000002">
    <property type="protein sequence ID" value="KAJ5514671.1"/>
    <property type="molecule type" value="Genomic_DNA"/>
</dbReference>
<organism evidence="2 3">
    <name type="scientific">Penicillium fimorum</name>
    <dbReference type="NCBI Taxonomy" id="1882269"/>
    <lineage>
        <taxon>Eukaryota</taxon>
        <taxon>Fungi</taxon>
        <taxon>Dikarya</taxon>
        <taxon>Ascomycota</taxon>
        <taxon>Pezizomycotina</taxon>
        <taxon>Eurotiomycetes</taxon>
        <taxon>Eurotiomycetidae</taxon>
        <taxon>Eurotiales</taxon>
        <taxon>Aspergillaceae</taxon>
        <taxon>Penicillium</taxon>
    </lineage>
</organism>
<feature type="binding site" evidence="1">
    <location>
        <position position="316"/>
    </location>
    <ligand>
        <name>Zn(2+)</name>
        <dbReference type="ChEBI" id="CHEBI:29105"/>
    </ligand>
</feature>
<dbReference type="OrthoDB" id="10257263at2759"/>
<feature type="binding site" evidence="1">
    <location>
        <position position="368"/>
    </location>
    <ligand>
        <name>Zn(2+)</name>
        <dbReference type="ChEBI" id="CHEBI:29105"/>
    </ligand>
</feature>
<keyword evidence="1" id="KW-0862">Zinc</keyword>
<evidence type="ECO:0000313" key="2">
    <source>
        <dbReference type="EMBL" id="KAJ5514671.1"/>
    </source>
</evidence>
<evidence type="ECO:0000256" key="1">
    <source>
        <dbReference type="PIRSR" id="PIRSR607822-1"/>
    </source>
</evidence>
<dbReference type="PRINTS" id="PR01950">
    <property type="entry name" value="LANCSUPER"/>
</dbReference>
<dbReference type="InterPro" id="IPR012341">
    <property type="entry name" value="6hp_glycosidase-like_sf"/>
</dbReference>
<dbReference type="GO" id="GO:0005975">
    <property type="term" value="P:carbohydrate metabolic process"/>
    <property type="evidence" value="ECO:0007669"/>
    <property type="project" value="InterPro"/>
</dbReference>
<sequence>MAERPPQYFENTLTPLQINATTLFEGLQELRVAVHNGAGLIQENTLLPETWGSAGMFKAFPGIALAFLRLDYQSLVLEDHKAASIDYRRYALERIPSSHPDTPLLASRLSPAGSFSPLTAITLRILGTFAKNNWQDSANVNITREDIACLFDAMQWALKNEPLVLHDGRKIGGDDMLFGRAGLLWALLNVRAHNFDQETQEAISPVLGAIPELIRVIIDAGRQGSKEYTKKNGAQHAHPLMYAWMEGYYGFGAVHGITGILTILLSCKPHELTDYLPVIGGTITALCKLSGAANGHLPMTLPPYSYGQQSELVQLCHGSPGLLILLGAALKDKSLTCAHWDPSWDQAIYLGTERLWEEGLLSKGGSLCHGVAGNAWAWLLLHDCFEYHLDILSDARTAYLQRSQLSALPNAEVNQTLTSDFFLSKALAFMLHARETKPYNNLSASSDKNYRMPDDPYSLFEGLAGNVCAWADTCAVIQARLRKMELVEQGVCVTSSLSRDPVFRAVFDRQLGFPALGGNGATGIF</sequence>
<keyword evidence="1" id="KW-0479">Metal-binding</keyword>
<reference evidence="2" key="2">
    <citation type="journal article" date="2023" name="IMA Fungus">
        <title>Comparative genomic study of the Penicillium genus elucidates a diverse pangenome and 15 lateral gene transfer events.</title>
        <authorList>
            <person name="Petersen C."/>
            <person name="Sorensen T."/>
            <person name="Nielsen M.R."/>
            <person name="Sondergaard T.E."/>
            <person name="Sorensen J.L."/>
            <person name="Fitzpatrick D.A."/>
            <person name="Frisvad J.C."/>
            <person name="Nielsen K.L."/>
        </authorList>
    </citation>
    <scope>NUCLEOTIDE SEQUENCE</scope>
    <source>
        <strain evidence="2">IBT 29495</strain>
    </source>
</reference>
<proteinExistence type="predicted"/>
<keyword evidence="3" id="KW-1185">Reference proteome</keyword>